<protein>
    <submittedName>
        <fullName evidence="1">Uncharacterized protein</fullName>
    </submittedName>
</protein>
<gene>
    <name evidence="1" type="ORF">D7Y07_20455</name>
</gene>
<name>A0A3L8A3S6_9BACE</name>
<dbReference type="AlphaFoldDB" id="A0A3L8A3S6"/>
<evidence type="ECO:0000313" key="2">
    <source>
        <dbReference type="Proteomes" id="UP000267159"/>
    </source>
</evidence>
<proteinExistence type="predicted"/>
<sequence length="74" mass="8786">MFLKKERRRNPTKWLKKVVNGKHLSGMDLAEALCLLGSCYQYGWGVEYDMTSVTMQWDNYKRMVWKSIKISSYS</sequence>
<comment type="caution">
    <text evidence="1">The sequence shown here is derived from an EMBL/GenBank/DDBJ whole genome shotgun (WGS) entry which is preliminary data.</text>
</comment>
<organism evidence="1 2">
    <name type="scientific">Bacteroides acidifaciens</name>
    <dbReference type="NCBI Taxonomy" id="85831"/>
    <lineage>
        <taxon>Bacteria</taxon>
        <taxon>Pseudomonadati</taxon>
        <taxon>Bacteroidota</taxon>
        <taxon>Bacteroidia</taxon>
        <taxon>Bacteroidales</taxon>
        <taxon>Bacteroidaceae</taxon>
        <taxon>Bacteroides</taxon>
    </lineage>
</organism>
<accession>A0A3L8A3S6</accession>
<reference evidence="1 2" key="1">
    <citation type="submission" date="2018-09" db="EMBL/GenBank/DDBJ databases">
        <title>Murine metabolic-syndrome-specific gut microbial biobank.</title>
        <authorList>
            <person name="Liu C."/>
        </authorList>
    </citation>
    <scope>NUCLEOTIDE SEQUENCE [LARGE SCALE GENOMIC DNA]</scope>
    <source>
        <strain evidence="1 2">0.1X-D8-26</strain>
    </source>
</reference>
<evidence type="ECO:0000313" key="1">
    <source>
        <dbReference type="EMBL" id="RLT78231.1"/>
    </source>
</evidence>
<dbReference type="EMBL" id="RAZM01000151">
    <property type="protein sequence ID" value="RLT78231.1"/>
    <property type="molecule type" value="Genomic_DNA"/>
</dbReference>
<dbReference type="Proteomes" id="UP000267159">
    <property type="component" value="Unassembled WGS sequence"/>
</dbReference>
<dbReference type="RefSeq" id="WP_147441494.1">
    <property type="nucleotide sequence ID" value="NZ_RAZM01000151.1"/>
</dbReference>